<dbReference type="InterPro" id="IPR012337">
    <property type="entry name" value="RNaseH-like_sf"/>
</dbReference>
<organism evidence="3 4">
    <name type="scientific">Photinus pyralis</name>
    <name type="common">Common eastern firefly</name>
    <name type="synonym">Lampyris pyralis</name>
    <dbReference type="NCBI Taxonomy" id="7054"/>
    <lineage>
        <taxon>Eukaryota</taxon>
        <taxon>Metazoa</taxon>
        <taxon>Ecdysozoa</taxon>
        <taxon>Arthropoda</taxon>
        <taxon>Hexapoda</taxon>
        <taxon>Insecta</taxon>
        <taxon>Pterygota</taxon>
        <taxon>Neoptera</taxon>
        <taxon>Endopterygota</taxon>
        <taxon>Coleoptera</taxon>
        <taxon>Polyphaga</taxon>
        <taxon>Elateriformia</taxon>
        <taxon>Elateroidea</taxon>
        <taxon>Lampyridae</taxon>
        <taxon>Lampyrinae</taxon>
        <taxon>Photinus</taxon>
    </lineage>
</organism>
<dbReference type="FunFam" id="3.30.420.10:FF:000032">
    <property type="entry name" value="Retrovirus-related Pol polyprotein from transposon 297-like Protein"/>
    <property type="match status" value="1"/>
</dbReference>
<dbReference type="Gene3D" id="1.10.340.70">
    <property type="match status" value="1"/>
</dbReference>
<reference evidence="3 4" key="1">
    <citation type="journal article" date="2018" name="Elife">
        <title>Firefly genomes illuminate parallel origins of bioluminescence in beetles.</title>
        <authorList>
            <person name="Fallon T.R."/>
            <person name="Lower S.E."/>
            <person name="Chang C.H."/>
            <person name="Bessho-Uehara M."/>
            <person name="Martin G.J."/>
            <person name="Bewick A.J."/>
            <person name="Behringer M."/>
            <person name="Debat H.J."/>
            <person name="Wong I."/>
            <person name="Day J.C."/>
            <person name="Suvorov A."/>
            <person name="Silva C.J."/>
            <person name="Stanger-Hall K.F."/>
            <person name="Hall D.W."/>
            <person name="Schmitz R.J."/>
            <person name="Nelson D.R."/>
            <person name="Lewis S.M."/>
            <person name="Shigenobu S."/>
            <person name="Bybee S.M."/>
            <person name="Larracuente A.M."/>
            <person name="Oba Y."/>
            <person name="Weng J.K."/>
        </authorList>
    </citation>
    <scope>NUCLEOTIDE SEQUENCE [LARGE SCALE GENOMIC DNA]</scope>
    <source>
        <strain evidence="3">1611_PpyrPB1</strain>
        <tissue evidence="3">Whole body</tissue>
    </source>
</reference>
<dbReference type="PANTHER" id="PTHR37984:SF15">
    <property type="entry name" value="INTEGRASE CATALYTIC DOMAIN-CONTAINING PROTEIN"/>
    <property type="match status" value="1"/>
</dbReference>
<evidence type="ECO:0000259" key="2">
    <source>
        <dbReference type="PROSITE" id="PS50994"/>
    </source>
</evidence>
<dbReference type="InterPro" id="IPR001584">
    <property type="entry name" value="Integrase_cat-core"/>
</dbReference>
<gene>
    <name evidence="3" type="ORF">PPYR_07723</name>
</gene>
<sequence>MYANIKRYYFWNNLKDDVIKLISKCNECQRHKHLNQRKQPLTITTTASSAFQKIYLDLVGPLNQDNETNRYILTIQCELSKFVEGIPIENKEAETVARAFVNNFILKYGIPEQIVTDQGTEFLAKVFKETAKLLGLDQINSTAYHHETLGALENSHKNLNAFLRIQVNKYENTWSKWVPFWCFSYNNTVHTETKYTPYELVFGKKCNLPLNILEKLDPVYNFESYPIELKFRLQSAWEDAKDNLIKSKQNRKTRLDENRNDLKYKFNDRVLLKSEISNKLEPLYKGPYKVIEDKSPNVIIKINNKLITVHKDRVKLYRE</sequence>
<feature type="domain" description="Integrase catalytic" evidence="2">
    <location>
        <begin position="36"/>
        <end position="205"/>
    </location>
</feature>
<dbReference type="Pfam" id="PF00665">
    <property type="entry name" value="rve"/>
    <property type="match status" value="1"/>
</dbReference>
<dbReference type="InParanoid" id="A0A5N4ARE2"/>
<dbReference type="GO" id="GO:0015074">
    <property type="term" value="P:DNA integration"/>
    <property type="evidence" value="ECO:0007669"/>
    <property type="project" value="InterPro"/>
</dbReference>
<evidence type="ECO:0000313" key="4">
    <source>
        <dbReference type="Proteomes" id="UP000327044"/>
    </source>
</evidence>
<dbReference type="PANTHER" id="PTHR37984">
    <property type="entry name" value="PROTEIN CBG26694"/>
    <property type="match status" value="1"/>
</dbReference>
<dbReference type="Proteomes" id="UP000327044">
    <property type="component" value="Unassembled WGS sequence"/>
</dbReference>
<evidence type="ECO:0000313" key="3">
    <source>
        <dbReference type="EMBL" id="KAB0799843.1"/>
    </source>
</evidence>
<proteinExistence type="predicted"/>
<dbReference type="Pfam" id="PF17921">
    <property type="entry name" value="Integrase_H2C2"/>
    <property type="match status" value="1"/>
</dbReference>
<accession>A0A5N4ARE2</accession>
<name>A0A5N4ARE2_PHOPY</name>
<dbReference type="InterPro" id="IPR041588">
    <property type="entry name" value="Integrase_H2C2"/>
</dbReference>
<protein>
    <recommendedName>
        <fullName evidence="1">RNA-directed DNA polymerase</fullName>
        <ecNumber evidence="1">2.7.7.49</ecNumber>
    </recommendedName>
</protein>
<comment type="caution">
    <text evidence="3">The sequence shown here is derived from an EMBL/GenBank/DDBJ whole genome shotgun (WGS) entry which is preliminary data.</text>
</comment>
<dbReference type="EC" id="2.7.7.49" evidence="1"/>
<dbReference type="Gene3D" id="3.30.420.10">
    <property type="entry name" value="Ribonuclease H-like superfamily/Ribonuclease H"/>
    <property type="match status" value="1"/>
</dbReference>
<dbReference type="SUPFAM" id="SSF53098">
    <property type="entry name" value="Ribonuclease H-like"/>
    <property type="match status" value="1"/>
</dbReference>
<dbReference type="PROSITE" id="PS50994">
    <property type="entry name" value="INTEGRASE"/>
    <property type="match status" value="1"/>
</dbReference>
<dbReference type="AlphaFoldDB" id="A0A5N4ARE2"/>
<dbReference type="GO" id="GO:0003676">
    <property type="term" value="F:nucleic acid binding"/>
    <property type="evidence" value="ECO:0007669"/>
    <property type="project" value="InterPro"/>
</dbReference>
<keyword evidence="4" id="KW-1185">Reference proteome</keyword>
<dbReference type="InterPro" id="IPR036397">
    <property type="entry name" value="RNaseH_sf"/>
</dbReference>
<evidence type="ECO:0000256" key="1">
    <source>
        <dbReference type="ARBA" id="ARBA00012493"/>
    </source>
</evidence>
<dbReference type="EMBL" id="VVIM01000005">
    <property type="protein sequence ID" value="KAB0799843.1"/>
    <property type="molecule type" value="Genomic_DNA"/>
</dbReference>
<dbReference type="GO" id="GO:0003964">
    <property type="term" value="F:RNA-directed DNA polymerase activity"/>
    <property type="evidence" value="ECO:0007669"/>
    <property type="project" value="UniProtKB-EC"/>
</dbReference>
<dbReference type="InterPro" id="IPR050951">
    <property type="entry name" value="Retrovirus_Pol_polyprotein"/>
</dbReference>